<keyword evidence="2" id="KW-0805">Transcription regulation</keyword>
<sequence length="648" mass="69479">MDTAATKLLEAATIKTLHAHNFSRSSTQSILVLTDLLARYLELLSETTAKYAQHAGRTGLTAHDALAALDEMGVGVEELGQYCTIEAKEMNRYAQHSARRTEDLNEFKAQLAIGLRQERDDAILLEYQPYESPPMSEYDSEEEAEDVDMEDIPALSETDETEEQEAAMILDSQRVGSPLPLETVRKSSPASIRPSTPPLPLSPISNPSSPSLSPRKRARTSNWKPPSHIPGFLPPFPSMNTDPLPSSIPPSPQTLTDTQSTELMPPPPPPTSVPDSDTAKSAAVDKQHPPIALPLTQAMTASATSDYFVQVPYHQSSLSSVPEWHLPTLPPASSSSSRRKTSTPALPTLQTEPALFKAYHHILTHRPPASPPPSTISRHKVAMAFLSQTQNTPRWDSPDTLFSTVAPCPPRLAVIGPSFPVAISDPAINGKVDSSTKDKEFRFPPTIPRPVAGMERLTPLLGHQTNRIQDLASHVLPPVVMNRITRLAHPPVLNRGTKPLLYGRGIPAPWNSHALPSSDGGGIPPTPISASGKDKNKNKDKDRDAESGDNGNGEKPSKPLLPDAQLFATWDFETKDYKAPLPTSHHSHAGTVTLGPAGRQHRGRVGSSASVSGHGGASGVSGSGSPVISFSMSAAGVTGRSKSGSKRG</sequence>
<protein>
    <recommendedName>
        <fullName evidence="6">Bromodomain associated domain-containing protein</fullName>
    </recommendedName>
</protein>
<dbReference type="Pfam" id="PF07524">
    <property type="entry name" value="Bromo_TP"/>
    <property type="match status" value="1"/>
</dbReference>
<feature type="region of interest" description="Disordered" evidence="5">
    <location>
        <begin position="579"/>
        <end position="648"/>
    </location>
</feature>
<evidence type="ECO:0000256" key="3">
    <source>
        <dbReference type="ARBA" id="ARBA00023163"/>
    </source>
</evidence>
<feature type="compositionally biased region" description="Acidic residues" evidence="5">
    <location>
        <begin position="138"/>
        <end position="147"/>
    </location>
</feature>
<feature type="compositionally biased region" description="Low complexity" evidence="5">
    <location>
        <begin position="202"/>
        <end position="213"/>
    </location>
</feature>
<keyword evidence="4" id="KW-0539">Nucleus</keyword>
<dbReference type="AlphaFoldDB" id="A0A8H5FY80"/>
<feature type="region of interest" description="Disordered" evidence="5">
    <location>
        <begin position="513"/>
        <end position="562"/>
    </location>
</feature>
<evidence type="ECO:0000313" key="8">
    <source>
        <dbReference type="Proteomes" id="UP000559027"/>
    </source>
</evidence>
<proteinExistence type="predicted"/>
<feature type="compositionally biased region" description="Basic and acidic residues" evidence="5">
    <location>
        <begin position="532"/>
        <end position="546"/>
    </location>
</feature>
<evidence type="ECO:0000313" key="7">
    <source>
        <dbReference type="EMBL" id="KAF5353324.1"/>
    </source>
</evidence>
<evidence type="ECO:0000256" key="5">
    <source>
        <dbReference type="SAM" id="MobiDB-lite"/>
    </source>
</evidence>
<keyword evidence="8" id="KW-1185">Reference proteome</keyword>
<comment type="caution">
    <text evidence="7">The sequence shown here is derived from an EMBL/GenBank/DDBJ whole genome shotgun (WGS) entry which is preliminary data.</text>
</comment>
<evidence type="ECO:0000256" key="1">
    <source>
        <dbReference type="ARBA" id="ARBA00004123"/>
    </source>
</evidence>
<feature type="compositionally biased region" description="Polar residues" evidence="5">
    <location>
        <begin position="253"/>
        <end position="262"/>
    </location>
</feature>
<reference evidence="7 8" key="1">
    <citation type="journal article" date="2020" name="ISME J.">
        <title>Uncovering the hidden diversity of litter-decomposition mechanisms in mushroom-forming fungi.</title>
        <authorList>
            <person name="Floudas D."/>
            <person name="Bentzer J."/>
            <person name="Ahren D."/>
            <person name="Johansson T."/>
            <person name="Persson P."/>
            <person name="Tunlid A."/>
        </authorList>
    </citation>
    <scope>NUCLEOTIDE SEQUENCE [LARGE SCALE GENOMIC DNA]</scope>
    <source>
        <strain evidence="7 8">CBS 146.42</strain>
    </source>
</reference>
<dbReference type="Gene3D" id="1.10.20.10">
    <property type="entry name" value="Histone, subunit A"/>
    <property type="match status" value="1"/>
</dbReference>
<keyword evidence="3" id="KW-0804">Transcription</keyword>
<evidence type="ECO:0000256" key="2">
    <source>
        <dbReference type="ARBA" id="ARBA00023015"/>
    </source>
</evidence>
<dbReference type="SMART" id="SM00576">
    <property type="entry name" value="BTP"/>
    <property type="match status" value="1"/>
</dbReference>
<feature type="compositionally biased region" description="Gly residues" evidence="5">
    <location>
        <begin position="613"/>
        <end position="622"/>
    </location>
</feature>
<dbReference type="InterPro" id="IPR009072">
    <property type="entry name" value="Histone-fold"/>
</dbReference>
<dbReference type="GO" id="GO:0005634">
    <property type="term" value="C:nucleus"/>
    <property type="evidence" value="ECO:0007669"/>
    <property type="project" value="UniProtKB-SubCell"/>
</dbReference>
<accession>A0A8H5FY80</accession>
<evidence type="ECO:0000259" key="6">
    <source>
        <dbReference type="SMART" id="SM00576"/>
    </source>
</evidence>
<dbReference type="Proteomes" id="UP000559027">
    <property type="component" value="Unassembled WGS sequence"/>
</dbReference>
<feature type="region of interest" description="Disordered" evidence="5">
    <location>
        <begin position="321"/>
        <end position="344"/>
    </location>
</feature>
<dbReference type="InterPro" id="IPR006565">
    <property type="entry name" value="BTP"/>
</dbReference>
<feature type="region of interest" description="Disordered" evidence="5">
    <location>
        <begin position="127"/>
        <end position="147"/>
    </location>
</feature>
<dbReference type="OrthoDB" id="436852at2759"/>
<dbReference type="EMBL" id="JAACJO010000010">
    <property type="protein sequence ID" value="KAF5353324.1"/>
    <property type="molecule type" value="Genomic_DNA"/>
</dbReference>
<name>A0A8H5FY80_9AGAR</name>
<comment type="subcellular location">
    <subcellularLocation>
        <location evidence="1">Nucleus</location>
    </subcellularLocation>
</comment>
<feature type="domain" description="Bromodomain associated" evidence="6">
    <location>
        <begin position="2"/>
        <end position="78"/>
    </location>
</feature>
<feature type="region of interest" description="Disordered" evidence="5">
    <location>
        <begin position="169"/>
        <end position="284"/>
    </location>
</feature>
<dbReference type="GO" id="GO:0046982">
    <property type="term" value="F:protein heterodimerization activity"/>
    <property type="evidence" value="ECO:0007669"/>
    <property type="project" value="InterPro"/>
</dbReference>
<dbReference type="CDD" id="cd00076">
    <property type="entry name" value="HFD_SF"/>
    <property type="match status" value="1"/>
</dbReference>
<gene>
    <name evidence="7" type="ORF">D9756_008101</name>
</gene>
<feature type="region of interest" description="Disordered" evidence="5">
    <location>
        <begin position="430"/>
        <end position="449"/>
    </location>
</feature>
<evidence type="ECO:0000256" key="4">
    <source>
        <dbReference type="ARBA" id="ARBA00023242"/>
    </source>
</evidence>
<organism evidence="7 8">
    <name type="scientific">Leucocoprinus leucothites</name>
    <dbReference type="NCBI Taxonomy" id="201217"/>
    <lineage>
        <taxon>Eukaryota</taxon>
        <taxon>Fungi</taxon>
        <taxon>Dikarya</taxon>
        <taxon>Basidiomycota</taxon>
        <taxon>Agaricomycotina</taxon>
        <taxon>Agaricomycetes</taxon>
        <taxon>Agaricomycetidae</taxon>
        <taxon>Agaricales</taxon>
        <taxon>Agaricineae</taxon>
        <taxon>Agaricaceae</taxon>
        <taxon>Leucocoprinus</taxon>
    </lineage>
</organism>